<dbReference type="PRINTS" id="PR00034">
    <property type="entry name" value="HTHCRP"/>
</dbReference>
<name>A0ABY5ANK8_9CYAN</name>
<organism evidence="5 6">
    <name type="scientific">Phormidium yuhuli AB48</name>
    <dbReference type="NCBI Taxonomy" id="2940671"/>
    <lineage>
        <taxon>Bacteria</taxon>
        <taxon>Bacillati</taxon>
        <taxon>Cyanobacteriota</taxon>
        <taxon>Cyanophyceae</taxon>
        <taxon>Oscillatoriophycideae</taxon>
        <taxon>Oscillatoriales</taxon>
        <taxon>Oscillatoriaceae</taxon>
        <taxon>Phormidium</taxon>
        <taxon>Phormidium yuhuli</taxon>
    </lineage>
</organism>
<protein>
    <submittedName>
        <fullName evidence="5">Crp/Fnr family transcriptional regulator</fullName>
    </submittedName>
</protein>
<reference evidence="5" key="1">
    <citation type="submission" date="2022-06" db="EMBL/GenBank/DDBJ databases">
        <title>Genome sequence of Phormidium yuhuli AB48 isolated from an industrial photobioreactor environment.</title>
        <authorList>
            <person name="Qiu Y."/>
            <person name="Noonan A.J.C."/>
            <person name="Dofher K."/>
            <person name="Koch M."/>
            <person name="Kieft B."/>
            <person name="Lin X."/>
            <person name="Ziels R.M."/>
            <person name="Hallam S.J."/>
        </authorList>
    </citation>
    <scope>NUCLEOTIDE SEQUENCE</scope>
    <source>
        <strain evidence="5">AB48</strain>
    </source>
</reference>
<evidence type="ECO:0000256" key="3">
    <source>
        <dbReference type="ARBA" id="ARBA00023163"/>
    </source>
</evidence>
<evidence type="ECO:0000256" key="1">
    <source>
        <dbReference type="ARBA" id="ARBA00023015"/>
    </source>
</evidence>
<dbReference type="InterPro" id="IPR036390">
    <property type="entry name" value="WH_DNA-bd_sf"/>
</dbReference>
<dbReference type="Proteomes" id="UP001056708">
    <property type="component" value="Chromosome"/>
</dbReference>
<keyword evidence="2" id="KW-0238">DNA-binding</keyword>
<dbReference type="InterPro" id="IPR012318">
    <property type="entry name" value="HTH_CRP"/>
</dbReference>
<keyword evidence="3" id="KW-0804">Transcription</keyword>
<keyword evidence="1" id="KW-0805">Transcription regulation</keyword>
<dbReference type="SUPFAM" id="SSF51206">
    <property type="entry name" value="cAMP-binding domain-like"/>
    <property type="match status" value="1"/>
</dbReference>
<dbReference type="Gene3D" id="1.10.10.10">
    <property type="entry name" value="Winged helix-like DNA-binding domain superfamily/Winged helix DNA-binding domain"/>
    <property type="match status" value="1"/>
</dbReference>
<dbReference type="EMBL" id="CP098611">
    <property type="protein sequence ID" value="USR90807.1"/>
    <property type="molecule type" value="Genomic_DNA"/>
</dbReference>
<dbReference type="Pfam" id="PF13545">
    <property type="entry name" value="HTH_Crp_2"/>
    <property type="match status" value="1"/>
</dbReference>
<sequence>MNQFVSSERSAIGSDRGNKTVSAYPFSDWVGQKVTSSPPSFISRRNYLPGDPNFLWLIRKGFVRTFTYTENGGTATLGIWGSGDIIGPSLSLVPCYFMESITSVEALPISTKEWQPPLEIILKYWQETECLLLARAEMSVSLILMNILNWLSKRFGQPNPNGLLIDLNLTHQDLSDLCGTSRVTITRLLKQFEENGVIFRDSRKITLVSTTKPWHYEI</sequence>
<evidence type="ECO:0000256" key="2">
    <source>
        <dbReference type="ARBA" id="ARBA00023125"/>
    </source>
</evidence>
<dbReference type="InterPro" id="IPR036388">
    <property type="entry name" value="WH-like_DNA-bd_sf"/>
</dbReference>
<evidence type="ECO:0000313" key="6">
    <source>
        <dbReference type="Proteomes" id="UP001056708"/>
    </source>
</evidence>
<feature type="domain" description="HTH crp-type" evidence="4">
    <location>
        <begin position="138"/>
        <end position="211"/>
    </location>
</feature>
<dbReference type="RefSeq" id="WP_252662831.1">
    <property type="nucleotide sequence ID" value="NZ_CP098611.1"/>
</dbReference>
<dbReference type="SMART" id="SM00419">
    <property type="entry name" value="HTH_CRP"/>
    <property type="match status" value="1"/>
</dbReference>
<evidence type="ECO:0000313" key="5">
    <source>
        <dbReference type="EMBL" id="USR90807.1"/>
    </source>
</evidence>
<evidence type="ECO:0000259" key="4">
    <source>
        <dbReference type="PROSITE" id="PS51063"/>
    </source>
</evidence>
<accession>A0ABY5ANK8</accession>
<dbReference type="SUPFAM" id="SSF46785">
    <property type="entry name" value="Winged helix' DNA-binding domain"/>
    <property type="match status" value="1"/>
</dbReference>
<dbReference type="InterPro" id="IPR018490">
    <property type="entry name" value="cNMP-bd_dom_sf"/>
</dbReference>
<dbReference type="PROSITE" id="PS51063">
    <property type="entry name" value="HTH_CRP_2"/>
    <property type="match status" value="1"/>
</dbReference>
<gene>
    <name evidence="5" type="ORF">NEA10_18605</name>
</gene>
<keyword evidence="6" id="KW-1185">Reference proteome</keyword>
<dbReference type="CDD" id="cd00092">
    <property type="entry name" value="HTH_CRP"/>
    <property type="match status" value="1"/>
</dbReference>
<proteinExistence type="predicted"/>